<organism evidence="1 2">
    <name type="scientific">Scyliorhinus torazame</name>
    <name type="common">Cloudy catshark</name>
    <name type="synonym">Catulus torazame</name>
    <dbReference type="NCBI Taxonomy" id="75743"/>
    <lineage>
        <taxon>Eukaryota</taxon>
        <taxon>Metazoa</taxon>
        <taxon>Chordata</taxon>
        <taxon>Craniata</taxon>
        <taxon>Vertebrata</taxon>
        <taxon>Chondrichthyes</taxon>
        <taxon>Elasmobranchii</taxon>
        <taxon>Galeomorphii</taxon>
        <taxon>Galeoidea</taxon>
        <taxon>Carcharhiniformes</taxon>
        <taxon>Scyliorhinidae</taxon>
        <taxon>Scyliorhinus</taxon>
    </lineage>
</organism>
<feature type="non-terminal residue" evidence="1">
    <location>
        <position position="1"/>
    </location>
</feature>
<accession>A0A401QEP4</accession>
<protein>
    <submittedName>
        <fullName evidence="1">Uncharacterized protein</fullName>
    </submittedName>
</protein>
<comment type="caution">
    <text evidence="1">The sequence shown here is derived from an EMBL/GenBank/DDBJ whole genome shotgun (WGS) entry which is preliminary data.</text>
</comment>
<sequence length="69" mass="7103">GWNQTSCVATAASALMPGILTTAGVRRVTPAATARSRWMNARQTPAKTEPPVPITWAATPASALQAITG</sequence>
<proteinExistence type="predicted"/>
<dbReference type="Proteomes" id="UP000288216">
    <property type="component" value="Unassembled WGS sequence"/>
</dbReference>
<evidence type="ECO:0000313" key="2">
    <source>
        <dbReference type="Proteomes" id="UP000288216"/>
    </source>
</evidence>
<reference evidence="1 2" key="1">
    <citation type="journal article" date="2018" name="Nat. Ecol. Evol.">
        <title>Shark genomes provide insights into elasmobranch evolution and the origin of vertebrates.</title>
        <authorList>
            <person name="Hara Y"/>
            <person name="Yamaguchi K"/>
            <person name="Onimaru K"/>
            <person name="Kadota M"/>
            <person name="Koyanagi M"/>
            <person name="Keeley SD"/>
            <person name="Tatsumi K"/>
            <person name="Tanaka K"/>
            <person name="Motone F"/>
            <person name="Kageyama Y"/>
            <person name="Nozu R"/>
            <person name="Adachi N"/>
            <person name="Nishimura O"/>
            <person name="Nakagawa R"/>
            <person name="Tanegashima C"/>
            <person name="Kiyatake I"/>
            <person name="Matsumoto R"/>
            <person name="Murakumo K"/>
            <person name="Nishida K"/>
            <person name="Terakita A"/>
            <person name="Kuratani S"/>
            <person name="Sato K"/>
            <person name="Hyodo S Kuraku.S."/>
        </authorList>
    </citation>
    <scope>NUCLEOTIDE SEQUENCE [LARGE SCALE GENOMIC DNA]</scope>
</reference>
<name>A0A401QEP4_SCYTO</name>
<dbReference type="EMBL" id="BFAA01042249">
    <property type="protein sequence ID" value="GCB83840.1"/>
    <property type="molecule type" value="Genomic_DNA"/>
</dbReference>
<gene>
    <name evidence="1" type="ORF">scyTo_0024262</name>
</gene>
<evidence type="ECO:0000313" key="1">
    <source>
        <dbReference type="EMBL" id="GCB83840.1"/>
    </source>
</evidence>
<keyword evidence="2" id="KW-1185">Reference proteome</keyword>
<dbReference type="AlphaFoldDB" id="A0A401QEP4"/>